<keyword evidence="5" id="KW-1133">Transmembrane helix</keyword>
<dbReference type="PANTHER" id="PTHR23303">
    <property type="entry name" value="CARBOXYPEPTIDASE REGULATORY REGION-CONTAINING"/>
    <property type="match status" value="1"/>
</dbReference>
<evidence type="ECO:0000256" key="2">
    <source>
        <dbReference type="ARBA" id="ARBA00022525"/>
    </source>
</evidence>
<keyword evidence="2" id="KW-0964">Secreted</keyword>
<keyword evidence="5" id="KW-0812">Transmembrane</keyword>
<comment type="caution">
    <text evidence="7">The sequence shown here is derived from an EMBL/GenBank/DDBJ whole genome shotgun (WGS) entry which is preliminary data.</text>
</comment>
<dbReference type="InterPro" id="IPR013783">
    <property type="entry name" value="Ig-like_fold"/>
</dbReference>
<feature type="compositionally biased region" description="Polar residues" evidence="4">
    <location>
        <begin position="71"/>
        <end position="83"/>
    </location>
</feature>
<evidence type="ECO:0000256" key="3">
    <source>
        <dbReference type="ARBA" id="ARBA00022729"/>
    </source>
</evidence>
<sequence>MVNEKFFDRPNKRNQNHIGRKTFAITTLCMGSILLLGLHTHDAEAAEMPNVPVERETQIASTGDQTKENSDSIPENQKQTLPNAETRPPRATSLKQGDVSGKQASDNQKAQISKPQSQVLQAPISAPQMSEATNHRQPEMRQPDSLVTQNQPQDVEQKYTNHFPSARTASQMSKTNVTQIGQRAKSAINKSGSQDDDVKGKPYRIGNQVWEDLNRNGKQDKGEPGVANVKVRLTDKNKETLKETYTDPNGRYVFTDMPNGRYYIFFDIPKGYTPTIAFARGTTTENDSNTRIDLVDINNKDDLSFDFALYKDPTLSESNTDTKNEKPNQQVPPVLKPQTPENPTPQEREMPNKPKASTPQESEVPKHPESPTETEAPKQPENPTPQEQETPQQRESSKTKNPESHKGVTPEEIDTAHVSYRLMNMSVQEPSSKNSYVIPSEKDARTFVKELESTAEKHKSKHQKDSHQHKDNHKHPHKRALPETGMKRTPKSFWGLLLLAIGILFTIGQRSGRK</sequence>
<dbReference type="AlphaFoldDB" id="A0A9X0PG31"/>
<dbReference type="InterPro" id="IPR051417">
    <property type="entry name" value="SDr/BOS_complex"/>
</dbReference>
<dbReference type="PANTHER" id="PTHR23303:SF15">
    <property type="entry name" value="COLOSSIN-A"/>
    <property type="match status" value="1"/>
</dbReference>
<dbReference type="Pfam" id="PF17210">
    <property type="entry name" value="SdrD_B"/>
    <property type="match status" value="1"/>
</dbReference>
<feature type="compositionally biased region" description="Low complexity" evidence="4">
    <location>
        <begin position="379"/>
        <end position="394"/>
    </location>
</feature>
<feature type="region of interest" description="Disordered" evidence="4">
    <location>
        <begin position="57"/>
        <end position="150"/>
    </location>
</feature>
<reference evidence="7 8" key="1">
    <citation type="journal article" date="2020" name="Access Microbiol">
        <title>Isolation and genome sequencing of Staphylococcus schleiferi subspecies coagulans from Antarctic seals.</title>
        <authorList>
            <person name="Foster G."/>
            <person name="Robb A."/>
            <person name="Paterson G.K."/>
        </authorList>
    </citation>
    <scope>NUCLEOTIDE SEQUENCE [LARGE SCALE GENOMIC DNA]</scope>
    <source>
        <strain evidence="7 8">M615/02/4</strain>
    </source>
</reference>
<protein>
    <recommendedName>
        <fullName evidence="6">SD-repeat containing protein B domain-containing protein</fullName>
    </recommendedName>
</protein>
<keyword evidence="5" id="KW-0472">Membrane</keyword>
<organism evidence="7 8">
    <name type="scientific">Staphylococcus coagulans</name>
    <dbReference type="NCBI Taxonomy" id="74706"/>
    <lineage>
        <taxon>Bacteria</taxon>
        <taxon>Bacillati</taxon>
        <taxon>Bacillota</taxon>
        <taxon>Bacilli</taxon>
        <taxon>Bacillales</taxon>
        <taxon>Staphylococcaceae</taxon>
        <taxon>Staphylococcus</taxon>
    </lineage>
</organism>
<feature type="compositionally biased region" description="Polar residues" evidence="4">
    <location>
        <begin position="425"/>
        <end position="437"/>
    </location>
</feature>
<feature type="region of interest" description="Disordered" evidence="4">
    <location>
        <begin position="315"/>
        <end position="487"/>
    </location>
</feature>
<feature type="compositionally biased region" description="Polar residues" evidence="4">
    <location>
        <begin position="102"/>
        <end position="120"/>
    </location>
</feature>
<dbReference type="Gene3D" id="2.60.40.10">
    <property type="entry name" value="Immunoglobulins"/>
    <property type="match status" value="1"/>
</dbReference>
<feature type="compositionally biased region" description="Basic and acidic residues" evidence="4">
    <location>
        <begin position="440"/>
        <end position="469"/>
    </location>
</feature>
<feature type="domain" description="SD-repeat containing protein B" evidence="6">
    <location>
        <begin position="204"/>
        <end position="291"/>
    </location>
</feature>
<feature type="compositionally biased region" description="Basic and acidic residues" evidence="4">
    <location>
        <begin position="133"/>
        <end position="142"/>
    </location>
</feature>
<dbReference type="GO" id="GO:0005576">
    <property type="term" value="C:extracellular region"/>
    <property type="evidence" value="ECO:0007669"/>
    <property type="project" value="UniProtKB-SubCell"/>
</dbReference>
<feature type="compositionally biased region" description="Basic and acidic residues" evidence="4">
    <location>
        <begin position="395"/>
        <end position="409"/>
    </location>
</feature>
<dbReference type="SUPFAM" id="SSF117074">
    <property type="entry name" value="Hypothetical protein PA1324"/>
    <property type="match status" value="1"/>
</dbReference>
<evidence type="ECO:0000256" key="1">
    <source>
        <dbReference type="ARBA" id="ARBA00004613"/>
    </source>
</evidence>
<dbReference type="EMBL" id="JABTCN010000036">
    <property type="protein sequence ID" value="MBA8777162.1"/>
    <property type="molecule type" value="Genomic_DNA"/>
</dbReference>
<keyword evidence="3" id="KW-0732">Signal</keyword>
<comment type="subcellular location">
    <subcellularLocation>
        <location evidence="1">Secreted</location>
    </subcellularLocation>
</comment>
<evidence type="ECO:0000256" key="4">
    <source>
        <dbReference type="SAM" id="MobiDB-lite"/>
    </source>
</evidence>
<dbReference type="Proteomes" id="UP000524893">
    <property type="component" value="Unassembled WGS sequence"/>
</dbReference>
<evidence type="ECO:0000313" key="7">
    <source>
        <dbReference type="EMBL" id="MBA8777162.1"/>
    </source>
</evidence>
<evidence type="ECO:0000259" key="6">
    <source>
        <dbReference type="Pfam" id="PF17210"/>
    </source>
</evidence>
<feature type="compositionally biased region" description="Basic residues" evidence="4">
    <location>
        <begin position="470"/>
        <end position="479"/>
    </location>
</feature>
<proteinExistence type="predicted"/>
<name>A0A9X0PG31_9STAP</name>
<evidence type="ECO:0000256" key="5">
    <source>
        <dbReference type="SAM" id="Phobius"/>
    </source>
</evidence>
<gene>
    <name evidence="7" type="ORF">HR081_09775</name>
</gene>
<accession>A0A9X0PG31</accession>
<feature type="transmembrane region" description="Helical" evidence="5">
    <location>
        <begin position="492"/>
        <end position="508"/>
    </location>
</feature>
<dbReference type="InterPro" id="IPR033764">
    <property type="entry name" value="Sdr_B"/>
</dbReference>
<evidence type="ECO:0000313" key="8">
    <source>
        <dbReference type="Proteomes" id="UP000524893"/>
    </source>
</evidence>
<feature type="compositionally biased region" description="Basic and acidic residues" evidence="4">
    <location>
        <begin position="363"/>
        <end position="378"/>
    </location>
</feature>